<keyword evidence="4" id="KW-1185">Reference proteome</keyword>
<protein>
    <submittedName>
        <fullName evidence="3">Acetyltransferase</fullName>
    </submittedName>
</protein>
<name>A0A0V8JGS3_9BACI</name>
<dbReference type="Proteomes" id="UP000053681">
    <property type="component" value="Unassembled WGS sequence"/>
</dbReference>
<dbReference type="InterPro" id="IPR001447">
    <property type="entry name" value="Arylamine_N-AcTrfase"/>
</dbReference>
<evidence type="ECO:0000256" key="1">
    <source>
        <dbReference type="ARBA" id="ARBA00006547"/>
    </source>
</evidence>
<dbReference type="PANTHER" id="PTHR11786">
    <property type="entry name" value="N-HYDROXYARYLAMINE O-ACETYLTRANSFERASE"/>
    <property type="match status" value="1"/>
</dbReference>
<dbReference type="SUPFAM" id="SSF54001">
    <property type="entry name" value="Cysteine proteinases"/>
    <property type="match status" value="1"/>
</dbReference>
<sequence length="253" mass="29249">MNSNYYFTRFLTKRPAEPTLENLAFLQEKHMLHIPFENLDVISKTPIITDLERIFEKVVINLRGGFCYELNGLFGWLLREIGYDAHYVGATVKKPDGSWTIEGSHATNLVHLDDEPYLVDVGFGDSVRKPVPLSGEVVSDVSGEYRALQIDEEHYDLQRFEDEQWKTLHRVSTVPKEFHEFAPMCEFNQTSPESPFTHKRLVTIATKEGRKTLSDLTLIITENSQKTKETIAEEDLPMLLQQHFYLFLMDSFS</sequence>
<dbReference type="PRINTS" id="PR01543">
    <property type="entry name" value="ANATRNSFRASE"/>
</dbReference>
<dbReference type="Pfam" id="PF00797">
    <property type="entry name" value="Acetyltransf_2"/>
    <property type="match status" value="1"/>
</dbReference>
<evidence type="ECO:0000313" key="3">
    <source>
        <dbReference type="EMBL" id="KSU86093.1"/>
    </source>
</evidence>
<evidence type="ECO:0000313" key="4">
    <source>
        <dbReference type="Proteomes" id="UP000053681"/>
    </source>
</evidence>
<dbReference type="InterPro" id="IPR053710">
    <property type="entry name" value="Arylamine_NAT_domain_sf"/>
</dbReference>
<accession>A0A0V8JGS3</accession>
<dbReference type="GO" id="GO:0016407">
    <property type="term" value="F:acetyltransferase activity"/>
    <property type="evidence" value="ECO:0007669"/>
    <property type="project" value="InterPro"/>
</dbReference>
<proteinExistence type="inferred from homology"/>
<keyword evidence="3" id="KW-0808">Transferase</keyword>
<gene>
    <name evidence="3" type="ORF">AS180_20565</name>
</gene>
<reference evidence="3 4" key="1">
    <citation type="submission" date="2015-11" db="EMBL/GenBank/DDBJ databases">
        <title>Bacillus caseinolyticus sp nov.</title>
        <authorList>
            <person name="Dastager S.G."/>
            <person name="Mawlankar R."/>
        </authorList>
    </citation>
    <scope>NUCLEOTIDE SEQUENCE [LARGE SCALE GENOMIC DNA]</scope>
    <source>
        <strain evidence="3 4">SGD-V-76</strain>
    </source>
</reference>
<dbReference type="RefSeq" id="WP_025908653.1">
    <property type="nucleotide sequence ID" value="NZ_KQ758732.1"/>
</dbReference>
<evidence type="ECO:0000256" key="2">
    <source>
        <dbReference type="RuleBase" id="RU003452"/>
    </source>
</evidence>
<dbReference type="AlphaFoldDB" id="A0A0V8JGS3"/>
<dbReference type="InterPro" id="IPR038765">
    <property type="entry name" value="Papain-like_cys_pep_sf"/>
</dbReference>
<dbReference type="PANTHER" id="PTHR11786:SF0">
    <property type="entry name" value="ARYLAMINE N-ACETYLTRANSFERASE 4-RELATED"/>
    <property type="match status" value="1"/>
</dbReference>
<dbReference type="EMBL" id="LNQP01000118">
    <property type="protein sequence ID" value="KSU86093.1"/>
    <property type="molecule type" value="Genomic_DNA"/>
</dbReference>
<dbReference type="Gene3D" id="3.30.2140.20">
    <property type="match status" value="1"/>
</dbReference>
<comment type="similarity">
    <text evidence="1 2">Belongs to the arylamine N-acetyltransferase family.</text>
</comment>
<comment type="caution">
    <text evidence="3">The sequence shown here is derived from an EMBL/GenBank/DDBJ whole genome shotgun (WGS) entry which is preliminary data.</text>
</comment>
<organism evidence="3 4">
    <name type="scientific">Priestia veravalensis</name>
    <dbReference type="NCBI Taxonomy" id="1414648"/>
    <lineage>
        <taxon>Bacteria</taxon>
        <taxon>Bacillati</taxon>
        <taxon>Bacillota</taxon>
        <taxon>Bacilli</taxon>
        <taxon>Bacillales</taxon>
        <taxon>Bacillaceae</taxon>
        <taxon>Priestia</taxon>
    </lineage>
</organism>